<dbReference type="AlphaFoldDB" id="A0A897MR46"/>
<dbReference type="GeneID" id="70685201"/>
<reference evidence="2" key="1">
    <citation type="submission" date="2020-11" db="EMBL/GenBank/DDBJ databases">
        <title>Carbohydrate-dependent, anaerobic sulfur respiration: A novel catabolism in halophilic archaea.</title>
        <authorList>
            <person name="Sorokin D.Y."/>
            <person name="Messina E."/>
            <person name="Smedile F."/>
            <person name="La Cono V."/>
            <person name="Hallsworth J.E."/>
            <person name="Yakimov M.M."/>
        </authorList>
    </citation>
    <scope>NUCLEOTIDE SEQUENCE</scope>
    <source>
        <strain evidence="2">AArc-S</strain>
    </source>
</reference>
<dbReference type="RefSeq" id="WP_238477099.1">
    <property type="nucleotide sequence ID" value="NZ_CP064786.1"/>
</dbReference>
<gene>
    <name evidence="2" type="ORF">AArcS_1825</name>
</gene>
<feature type="region of interest" description="Disordered" evidence="1">
    <location>
        <begin position="160"/>
        <end position="190"/>
    </location>
</feature>
<dbReference type="PANTHER" id="PTHR38657:SF1">
    <property type="entry name" value="SLR1343 PROTEIN"/>
    <property type="match status" value="1"/>
</dbReference>
<dbReference type="InterPro" id="IPR007357">
    <property type="entry name" value="PhrB-like"/>
</dbReference>
<evidence type="ECO:0000313" key="3">
    <source>
        <dbReference type="Proteomes" id="UP000663586"/>
    </source>
</evidence>
<dbReference type="Gene3D" id="1.25.40.80">
    <property type="match status" value="1"/>
</dbReference>
<dbReference type="Gene3D" id="1.10.579.10">
    <property type="entry name" value="DNA Cyclobutane Dipyrimidine Photolyase, subunit A, domain 3"/>
    <property type="match status" value="1"/>
</dbReference>
<dbReference type="InterPro" id="IPR036134">
    <property type="entry name" value="Crypto/Photolyase_FAD-like_sf"/>
</dbReference>
<evidence type="ECO:0008006" key="4">
    <source>
        <dbReference type="Google" id="ProtNLM"/>
    </source>
</evidence>
<accession>A0A897MR46</accession>
<proteinExistence type="predicted"/>
<dbReference type="InterPro" id="IPR052551">
    <property type="entry name" value="UV-DNA_repair_photolyase"/>
</dbReference>
<evidence type="ECO:0000256" key="1">
    <source>
        <dbReference type="SAM" id="MobiDB-lite"/>
    </source>
</evidence>
<organism evidence="2 3">
    <name type="scientific">Natranaeroarchaeum sulfidigenes</name>
    <dbReference type="NCBI Taxonomy" id="2784880"/>
    <lineage>
        <taxon>Archaea</taxon>
        <taxon>Methanobacteriati</taxon>
        <taxon>Methanobacteriota</taxon>
        <taxon>Stenosarchaea group</taxon>
        <taxon>Halobacteria</taxon>
        <taxon>Halobacteriales</taxon>
        <taxon>Natronoarchaeaceae</taxon>
        <taxon>Natranaeroarchaeum</taxon>
    </lineage>
</organism>
<dbReference type="Proteomes" id="UP000663586">
    <property type="component" value="Chromosome"/>
</dbReference>
<dbReference type="KEGG" id="hara:AArcS_1825"/>
<keyword evidence="3" id="KW-1185">Reference proteome</keyword>
<evidence type="ECO:0000313" key="2">
    <source>
        <dbReference type="EMBL" id="QSG03034.1"/>
    </source>
</evidence>
<dbReference type="Gene3D" id="1.10.10.1710">
    <property type="entry name" value="Deoxyribodipyrimidine photolyase-related"/>
    <property type="match status" value="1"/>
</dbReference>
<dbReference type="Gene3D" id="3.40.50.620">
    <property type="entry name" value="HUPs"/>
    <property type="match status" value="1"/>
</dbReference>
<dbReference type="EMBL" id="CP064786">
    <property type="protein sequence ID" value="QSG03034.1"/>
    <property type="molecule type" value="Genomic_DNA"/>
</dbReference>
<dbReference type="SUPFAM" id="SSF48173">
    <property type="entry name" value="Cryptochrome/photolyase FAD-binding domain"/>
    <property type="match status" value="1"/>
</dbReference>
<sequence>MTVLVLGDGLTHERGPVARRPDEPVLLLEAESFARKLPYHPHKLVLVFSAMRQFRDDLREQGRTVHYQQAESFEEGLARHFAAHPGDELVAMRPASANAADRLDDLITAHGGSIEFVENETFLCSPDEFDQWAGERDGYRHEEFYRFMRRKTGYLMDGDEPVGGEWNYDDQNRETPGEDVDPPDPPAYRPDETTARVIEWVTETFEGSYDGPPYGGDWADPEPFRWPVTREDALDALESFCEDRLPKFGPYQDAMVDDEWGMYHALLSPAINLGLLHPAEVVERVIEAGEREDVPLNSVEGFVRQVIGWREFVRHVYRREMPELAGANQLDADEDLPPAYWTGETDMRCLDDTVGSVRERGYAHHIQRLMVLSNFGLLYGVEPTQLNRWFHAGFVDAFHWVTTPNVVEMGLFGSGVFATKPYASSANYINRMSDYCGNCPYYHTRTTGEGACPFNALYWDFLDRNEDDLRSNHRMGLVYSHLDNKDEEELATIRERATKVKELAASGKL</sequence>
<name>A0A897MR46_9EURY</name>
<protein>
    <recommendedName>
        <fullName evidence="4">Photolyase</fullName>
    </recommendedName>
</protein>
<dbReference type="PANTHER" id="PTHR38657">
    <property type="entry name" value="SLR1343 PROTEIN"/>
    <property type="match status" value="1"/>
</dbReference>
<dbReference type="Pfam" id="PF04244">
    <property type="entry name" value="DPRP"/>
    <property type="match status" value="1"/>
</dbReference>
<dbReference type="InterPro" id="IPR014729">
    <property type="entry name" value="Rossmann-like_a/b/a_fold"/>
</dbReference>